<name>A0AAE8SDH0_9HYPO</name>
<dbReference type="EMBL" id="ONZP01000046">
    <property type="protein sequence ID" value="SPJ71773.1"/>
    <property type="molecule type" value="Genomic_DNA"/>
</dbReference>
<feature type="region of interest" description="Disordered" evidence="1">
    <location>
        <begin position="1"/>
        <end position="23"/>
    </location>
</feature>
<evidence type="ECO:0000313" key="3">
    <source>
        <dbReference type="Proteomes" id="UP001187734"/>
    </source>
</evidence>
<dbReference type="AlphaFoldDB" id="A0AAE8SDH0"/>
<evidence type="ECO:0000313" key="2">
    <source>
        <dbReference type="EMBL" id="SPJ71773.1"/>
    </source>
</evidence>
<reference evidence="2" key="1">
    <citation type="submission" date="2018-03" db="EMBL/GenBank/DDBJ databases">
        <authorList>
            <person name="Guldener U."/>
        </authorList>
    </citation>
    <scope>NUCLEOTIDE SEQUENCE</scope>
</reference>
<proteinExistence type="predicted"/>
<organism evidence="2 3">
    <name type="scientific">Fusarium torulosum</name>
    <dbReference type="NCBI Taxonomy" id="33205"/>
    <lineage>
        <taxon>Eukaryota</taxon>
        <taxon>Fungi</taxon>
        <taxon>Dikarya</taxon>
        <taxon>Ascomycota</taxon>
        <taxon>Pezizomycotina</taxon>
        <taxon>Sordariomycetes</taxon>
        <taxon>Hypocreomycetidae</taxon>
        <taxon>Hypocreales</taxon>
        <taxon>Nectriaceae</taxon>
        <taxon>Fusarium</taxon>
    </lineage>
</organism>
<protein>
    <submittedName>
        <fullName evidence="2">Uncharacterized protein</fullName>
    </submittedName>
</protein>
<sequence length="242" mass="26745">MTAGQDFNTKPTLPPKTPLILPSVRSGAVSPLKSLSNNDPPSDSFVGASSVAKAFNGIATTSISFKSEPADQEHLANNPNHLVSLISSTVANANVPHENGMEEDFDPADHFSQIHQQLLVLLQHVAGLHDAIESIDSPDIYDQLHMITKELRVAYTKTFENDRRLSDIEEAMKPLFLNFEDHSTLVTDVDSLLLNQQVNVSSKLLDQLSYKLTDEMHPSLATIDGLKNKEPLLEKQAEWIIR</sequence>
<keyword evidence="3" id="KW-1185">Reference proteome</keyword>
<gene>
    <name evidence="2" type="ORF">FTOL_01501</name>
</gene>
<comment type="caution">
    <text evidence="2">The sequence shown here is derived from an EMBL/GenBank/DDBJ whole genome shotgun (WGS) entry which is preliminary data.</text>
</comment>
<dbReference type="Proteomes" id="UP001187734">
    <property type="component" value="Unassembled WGS sequence"/>
</dbReference>
<accession>A0AAE8SDH0</accession>
<evidence type="ECO:0000256" key="1">
    <source>
        <dbReference type="SAM" id="MobiDB-lite"/>
    </source>
</evidence>